<organism evidence="1 2">
    <name type="scientific">Helianthus annuus</name>
    <name type="common">Common sunflower</name>
    <dbReference type="NCBI Taxonomy" id="4232"/>
    <lineage>
        <taxon>Eukaryota</taxon>
        <taxon>Viridiplantae</taxon>
        <taxon>Streptophyta</taxon>
        <taxon>Embryophyta</taxon>
        <taxon>Tracheophyta</taxon>
        <taxon>Spermatophyta</taxon>
        <taxon>Magnoliopsida</taxon>
        <taxon>eudicotyledons</taxon>
        <taxon>Gunneridae</taxon>
        <taxon>Pentapetalae</taxon>
        <taxon>asterids</taxon>
        <taxon>campanulids</taxon>
        <taxon>Asterales</taxon>
        <taxon>Asteraceae</taxon>
        <taxon>Asteroideae</taxon>
        <taxon>Heliantheae alliance</taxon>
        <taxon>Heliantheae</taxon>
        <taxon>Helianthus</taxon>
    </lineage>
</organism>
<accession>A0A251T2H6</accession>
<dbReference type="InParanoid" id="A0A251T2H6"/>
<reference evidence="2" key="1">
    <citation type="journal article" date="2017" name="Nature">
        <title>The sunflower genome provides insights into oil metabolism, flowering and Asterid evolution.</title>
        <authorList>
            <person name="Badouin H."/>
            <person name="Gouzy J."/>
            <person name="Grassa C.J."/>
            <person name="Murat F."/>
            <person name="Staton S.E."/>
            <person name="Cottret L."/>
            <person name="Lelandais-Briere C."/>
            <person name="Owens G.L."/>
            <person name="Carrere S."/>
            <person name="Mayjonade B."/>
            <person name="Legrand L."/>
            <person name="Gill N."/>
            <person name="Kane N.C."/>
            <person name="Bowers J.E."/>
            <person name="Hubner S."/>
            <person name="Bellec A."/>
            <person name="Berard A."/>
            <person name="Berges H."/>
            <person name="Blanchet N."/>
            <person name="Boniface M.C."/>
            <person name="Brunel D."/>
            <person name="Catrice O."/>
            <person name="Chaidir N."/>
            <person name="Claudel C."/>
            <person name="Donnadieu C."/>
            <person name="Faraut T."/>
            <person name="Fievet G."/>
            <person name="Helmstetter N."/>
            <person name="King M."/>
            <person name="Knapp S.J."/>
            <person name="Lai Z."/>
            <person name="Le Paslier M.C."/>
            <person name="Lippi Y."/>
            <person name="Lorenzon L."/>
            <person name="Mandel J.R."/>
            <person name="Marage G."/>
            <person name="Marchand G."/>
            <person name="Marquand E."/>
            <person name="Bret-Mestries E."/>
            <person name="Morien E."/>
            <person name="Nambeesan S."/>
            <person name="Nguyen T."/>
            <person name="Pegot-Espagnet P."/>
            <person name="Pouilly N."/>
            <person name="Raftis F."/>
            <person name="Sallet E."/>
            <person name="Schiex T."/>
            <person name="Thomas J."/>
            <person name="Vandecasteele C."/>
            <person name="Vares D."/>
            <person name="Vear F."/>
            <person name="Vautrin S."/>
            <person name="Crespi M."/>
            <person name="Mangin B."/>
            <person name="Burke J.M."/>
            <person name="Salse J."/>
            <person name="Munos S."/>
            <person name="Vincourt P."/>
            <person name="Rieseberg L.H."/>
            <person name="Langlade N.B."/>
        </authorList>
    </citation>
    <scope>NUCLEOTIDE SEQUENCE [LARGE SCALE GENOMIC DNA]</scope>
    <source>
        <strain evidence="2">cv. SF193</strain>
    </source>
</reference>
<evidence type="ECO:0000313" key="2">
    <source>
        <dbReference type="Proteomes" id="UP000215914"/>
    </source>
</evidence>
<sequence>MVYGGFLIVETFSVFLCYCNRILSPLYSTKISVFLSKRIFSTTTPSFVTA</sequence>
<evidence type="ECO:0000313" key="1">
    <source>
        <dbReference type="EMBL" id="OTG04872.1"/>
    </source>
</evidence>
<name>A0A251T2H6_HELAN</name>
<dbReference type="EMBL" id="CM007901">
    <property type="protein sequence ID" value="OTG04872.1"/>
    <property type="molecule type" value="Genomic_DNA"/>
</dbReference>
<dbReference type="AlphaFoldDB" id="A0A251T2H6"/>
<protein>
    <submittedName>
        <fullName evidence="1">Uncharacterized protein</fullName>
    </submittedName>
</protein>
<proteinExistence type="predicted"/>
<gene>
    <name evidence="1" type="ORF">HannXRQ_Chr12g0367201</name>
</gene>
<keyword evidence="2" id="KW-1185">Reference proteome</keyword>
<dbReference type="Proteomes" id="UP000215914">
    <property type="component" value="Chromosome 12"/>
</dbReference>